<dbReference type="SUPFAM" id="SSF53474">
    <property type="entry name" value="alpha/beta-Hydrolases"/>
    <property type="match status" value="1"/>
</dbReference>
<dbReference type="GO" id="GO:0016788">
    <property type="term" value="F:hydrolase activity, acting on ester bonds"/>
    <property type="evidence" value="ECO:0007669"/>
    <property type="project" value="InterPro"/>
</dbReference>
<evidence type="ECO:0000259" key="2">
    <source>
        <dbReference type="Pfam" id="PF07819"/>
    </source>
</evidence>
<dbReference type="GeneID" id="93331000"/>
<evidence type="ECO:0000313" key="4">
    <source>
        <dbReference type="Proteomes" id="UP000029538"/>
    </source>
</evidence>
<evidence type="ECO:0000256" key="1">
    <source>
        <dbReference type="SAM" id="Phobius"/>
    </source>
</evidence>
<dbReference type="EMBL" id="JRNR01000143">
    <property type="protein sequence ID" value="KGF46359.1"/>
    <property type="molecule type" value="Genomic_DNA"/>
</dbReference>
<keyword evidence="1" id="KW-0812">Transmembrane</keyword>
<sequence length="1014" mass="113638">MKHVNKHLSLNDERKLIRVRFCAFIYLILLNIPILWAQSLVNKGNPSDLRVQLDQMFGKLDRKIVPTGFLLDYAEEYESLSKFSPTNGKNVEQECDLKTYVGLVETLRSAYLYGNPFETYDKIYKNRIKSSQDGRINICALSYDYAQIKANALKDGSITYTNGIVKCNNPKAFQVKNVTAGSILQNVCNTNNITFYYHKDLALTNTGIRRVEVDYGKGFIDVYNSSANAKLQNGRHKIRIKIIASDGNASISTTWLDVIVDNNLNKTRASLYTQPMQLSIMGDAYRGISTKADVTIIPSKRWNGKISKPFIFVEGFDPRLRNNTVNRLSYVSAYYKDWNDFVKNNDYDFIYVDWNTPEQYIQANAYTLIKVIETINNMSDENSSPTLLVGHSMGGLVARYALKTMENKSEKHNVGTYVSYDSPHLGANVPMGLLHGFYGIRKFLHDKKLIDKLINKFVDVSDMLSLGEKMAFSTAAQQMLCNSIDAAGHLNNSLHIQWQEELDKLGFPNGDRGKQFQMLGISNSDYNTAYVPKSYISANGDVGSFSWVDAFSPITGIALGVSFEDIILGLITALPGRTSADLTFECLPGTSVGQRVNNIKISFEKDFLWTIPITKSVFKYEGYYNSNFLYDTYPSSVVNYLSTSKGDNVGGFVPYIGYAYAAYGVSGKIPFIPASSALAHRNPTSTQSFMKMPSPSESAFGGNVFMESNEASKQHMVFSKEAQNWILSQITQVIDGPSFGYSGAKYMLKGISDGVSWSVTDPSIGTIDQNGVLTVLKNGVFYISCRYNGITYSKAVYVGMPNYILSSSHEPNGFLVEAKSFGELYKNDIDKINEILTFRWGVKFPNQNIYWIDTNSPSVFVPLDGKNAVVYLKVVDLNGNESPIQNIKCEAKDVFYASNNRLLMDKAQKLYKDDGTPYSYKYGKIYLTRDASLPDQYQSAIWTSTKATVYSPFSSTYTIPVSRGEMSIKDILPQEEMNFITSNTPIGKSCLYTIALLNPEDKFIQFIPVTVSLK</sequence>
<protein>
    <recommendedName>
        <fullName evidence="2">GPI inositol-deacylase PGAP1-like alpha/beta domain-containing protein</fullName>
    </recommendedName>
</protein>
<name>A0A096CM34_9BACT</name>
<keyword evidence="1" id="KW-1133">Transmembrane helix</keyword>
<dbReference type="Gene3D" id="2.60.40.1080">
    <property type="match status" value="1"/>
</dbReference>
<dbReference type="Pfam" id="PF07819">
    <property type="entry name" value="PGAP1"/>
    <property type="match status" value="1"/>
</dbReference>
<reference evidence="3 4" key="1">
    <citation type="submission" date="2014-07" db="EMBL/GenBank/DDBJ databases">
        <authorList>
            <person name="McCorrison J."/>
            <person name="Sanka R."/>
            <person name="Torralba M."/>
            <person name="Gillis M."/>
            <person name="Haft D.H."/>
            <person name="Methe B."/>
            <person name="Sutton G."/>
            <person name="Nelson K.E."/>
        </authorList>
    </citation>
    <scope>NUCLEOTIDE SEQUENCE [LARGE SCALE GENOMIC DNA]</scope>
    <source>
        <strain evidence="3 4">DNF00882</strain>
    </source>
</reference>
<dbReference type="SUPFAM" id="SSF49373">
    <property type="entry name" value="Invasin/intimin cell-adhesion fragments"/>
    <property type="match status" value="1"/>
</dbReference>
<gene>
    <name evidence="3" type="ORF">HMPREF0654_11440</name>
</gene>
<proteinExistence type="predicted"/>
<feature type="domain" description="GPI inositol-deacylase PGAP1-like alpha/beta" evidence="2">
    <location>
        <begin position="360"/>
        <end position="431"/>
    </location>
</feature>
<keyword evidence="1" id="KW-0472">Membrane</keyword>
<dbReference type="RefSeq" id="WP_004348470.1">
    <property type="nucleotide sequence ID" value="NZ_JRNR01000143.1"/>
</dbReference>
<dbReference type="Gene3D" id="3.40.50.1820">
    <property type="entry name" value="alpha/beta hydrolase"/>
    <property type="match status" value="1"/>
</dbReference>
<evidence type="ECO:0000313" key="3">
    <source>
        <dbReference type="EMBL" id="KGF46359.1"/>
    </source>
</evidence>
<dbReference type="AlphaFoldDB" id="A0A096CM34"/>
<comment type="caution">
    <text evidence="3">The sequence shown here is derived from an EMBL/GenBank/DDBJ whole genome shotgun (WGS) entry which is preliminary data.</text>
</comment>
<dbReference type="Proteomes" id="UP000029538">
    <property type="component" value="Unassembled WGS sequence"/>
</dbReference>
<dbReference type="InterPro" id="IPR029058">
    <property type="entry name" value="AB_hydrolase_fold"/>
</dbReference>
<dbReference type="InterPro" id="IPR008964">
    <property type="entry name" value="Invasin/intimin_cell_adhesion"/>
</dbReference>
<feature type="transmembrane region" description="Helical" evidence="1">
    <location>
        <begin position="21"/>
        <end position="41"/>
    </location>
</feature>
<accession>A0A096CM34</accession>
<organism evidence="3 4">
    <name type="scientific">Prevotella disiens DNF00882</name>
    <dbReference type="NCBI Taxonomy" id="1401075"/>
    <lineage>
        <taxon>Bacteria</taxon>
        <taxon>Pseudomonadati</taxon>
        <taxon>Bacteroidota</taxon>
        <taxon>Bacteroidia</taxon>
        <taxon>Bacteroidales</taxon>
        <taxon>Prevotellaceae</taxon>
        <taxon>Prevotella</taxon>
    </lineage>
</organism>
<dbReference type="InterPro" id="IPR012908">
    <property type="entry name" value="PGAP1-ab_dom-like"/>
</dbReference>